<evidence type="ECO:0000313" key="1">
    <source>
        <dbReference type="EMBL" id="EKX34163.1"/>
    </source>
</evidence>
<reference evidence="3" key="2">
    <citation type="submission" date="2012-11" db="EMBL/GenBank/DDBJ databases">
        <authorList>
            <person name="Kuo A."/>
            <person name="Curtis B.A."/>
            <person name="Tanifuji G."/>
            <person name="Burki F."/>
            <person name="Gruber A."/>
            <person name="Irimia M."/>
            <person name="Maruyama S."/>
            <person name="Arias M.C."/>
            <person name="Ball S.G."/>
            <person name="Gile G.H."/>
            <person name="Hirakawa Y."/>
            <person name="Hopkins J.F."/>
            <person name="Rensing S.A."/>
            <person name="Schmutz J."/>
            <person name="Symeonidi A."/>
            <person name="Elias M."/>
            <person name="Eveleigh R.J."/>
            <person name="Herman E.K."/>
            <person name="Klute M.J."/>
            <person name="Nakayama T."/>
            <person name="Obornik M."/>
            <person name="Reyes-Prieto A."/>
            <person name="Armbrust E.V."/>
            <person name="Aves S.J."/>
            <person name="Beiko R.G."/>
            <person name="Coutinho P."/>
            <person name="Dacks J.B."/>
            <person name="Durnford D.G."/>
            <person name="Fast N.M."/>
            <person name="Green B.R."/>
            <person name="Grisdale C."/>
            <person name="Hempe F."/>
            <person name="Henrissat B."/>
            <person name="Hoppner M.P."/>
            <person name="Ishida K.-I."/>
            <person name="Kim E."/>
            <person name="Koreny L."/>
            <person name="Kroth P.G."/>
            <person name="Liu Y."/>
            <person name="Malik S.-B."/>
            <person name="Maier U.G."/>
            <person name="McRose D."/>
            <person name="Mock T."/>
            <person name="Neilson J.A."/>
            <person name="Onodera N.T."/>
            <person name="Poole A.M."/>
            <person name="Pritham E.J."/>
            <person name="Richards T.A."/>
            <person name="Rocap G."/>
            <person name="Roy S.W."/>
            <person name="Sarai C."/>
            <person name="Schaack S."/>
            <person name="Shirato S."/>
            <person name="Slamovits C.H."/>
            <person name="Spencer D.F."/>
            <person name="Suzuki S."/>
            <person name="Worden A.Z."/>
            <person name="Zauner S."/>
            <person name="Barry K."/>
            <person name="Bell C."/>
            <person name="Bharti A.K."/>
            <person name="Crow J.A."/>
            <person name="Grimwood J."/>
            <person name="Kramer R."/>
            <person name="Lindquist E."/>
            <person name="Lucas S."/>
            <person name="Salamov A."/>
            <person name="McFadden G.I."/>
            <person name="Lane C.E."/>
            <person name="Keeling P.J."/>
            <person name="Gray M.W."/>
            <person name="Grigoriev I.V."/>
            <person name="Archibald J.M."/>
        </authorList>
    </citation>
    <scope>NUCLEOTIDE SEQUENCE</scope>
    <source>
        <strain evidence="3">CCMP2712</strain>
    </source>
</reference>
<dbReference type="EnsemblProtists" id="EKX34163">
    <property type="protein sequence ID" value="EKX34163"/>
    <property type="gene ID" value="GUITHDRAFT_155823"/>
</dbReference>
<accession>L1ID44</accession>
<dbReference type="RefSeq" id="XP_005821143.1">
    <property type="nucleotide sequence ID" value="XM_005821086.1"/>
</dbReference>
<dbReference type="Proteomes" id="UP000011087">
    <property type="component" value="Unassembled WGS sequence"/>
</dbReference>
<dbReference type="GeneID" id="17290895"/>
<reference evidence="2" key="3">
    <citation type="submission" date="2015-06" db="UniProtKB">
        <authorList>
            <consortium name="EnsemblProtists"/>
        </authorList>
    </citation>
    <scope>IDENTIFICATION</scope>
</reference>
<dbReference type="EMBL" id="JH993117">
    <property type="protein sequence ID" value="EKX34163.1"/>
    <property type="molecule type" value="Genomic_DNA"/>
</dbReference>
<gene>
    <name evidence="1" type="ORF">GUITHDRAFT_155823</name>
</gene>
<dbReference type="AlphaFoldDB" id="L1ID44"/>
<reference evidence="1 3" key="1">
    <citation type="journal article" date="2012" name="Nature">
        <title>Algal genomes reveal evolutionary mosaicism and the fate of nucleomorphs.</title>
        <authorList>
            <consortium name="DOE Joint Genome Institute"/>
            <person name="Curtis B.A."/>
            <person name="Tanifuji G."/>
            <person name="Burki F."/>
            <person name="Gruber A."/>
            <person name="Irimia M."/>
            <person name="Maruyama S."/>
            <person name="Arias M.C."/>
            <person name="Ball S.G."/>
            <person name="Gile G.H."/>
            <person name="Hirakawa Y."/>
            <person name="Hopkins J.F."/>
            <person name="Kuo A."/>
            <person name="Rensing S.A."/>
            <person name="Schmutz J."/>
            <person name="Symeonidi A."/>
            <person name="Elias M."/>
            <person name="Eveleigh R.J."/>
            <person name="Herman E.K."/>
            <person name="Klute M.J."/>
            <person name="Nakayama T."/>
            <person name="Obornik M."/>
            <person name="Reyes-Prieto A."/>
            <person name="Armbrust E.V."/>
            <person name="Aves S.J."/>
            <person name="Beiko R.G."/>
            <person name="Coutinho P."/>
            <person name="Dacks J.B."/>
            <person name="Durnford D.G."/>
            <person name="Fast N.M."/>
            <person name="Green B.R."/>
            <person name="Grisdale C.J."/>
            <person name="Hempel F."/>
            <person name="Henrissat B."/>
            <person name="Hoppner M.P."/>
            <person name="Ishida K."/>
            <person name="Kim E."/>
            <person name="Koreny L."/>
            <person name="Kroth P.G."/>
            <person name="Liu Y."/>
            <person name="Malik S.B."/>
            <person name="Maier U.G."/>
            <person name="McRose D."/>
            <person name="Mock T."/>
            <person name="Neilson J.A."/>
            <person name="Onodera N.T."/>
            <person name="Poole A.M."/>
            <person name="Pritham E.J."/>
            <person name="Richards T.A."/>
            <person name="Rocap G."/>
            <person name="Roy S.W."/>
            <person name="Sarai C."/>
            <person name="Schaack S."/>
            <person name="Shirato S."/>
            <person name="Slamovits C.H."/>
            <person name="Spencer D.F."/>
            <person name="Suzuki S."/>
            <person name="Worden A.Z."/>
            <person name="Zauner S."/>
            <person name="Barry K."/>
            <person name="Bell C."/>
            <person name="Bharti A.K."/>
            <person name="Crow J.A."/>
            <person name="Grimwood J."/>
            <person name="Kramer R."/>
            <person name="Lindquist E."/>
            <person name="Lucas S."/>
            <person name="Salamov A."/>
            <person name="McFadden G.I."/>
            <person name="Lane C.E."/>
            <person name="Keeling P.J."/>
            <person name="Gray M.W."/>
            <person name="Grigoriev I.V."/>
            <person name="Archibald J.M."/>
        </authorList>
    </citation>
    <scope>NUCLEOTIDE SEQUENCE</scope>
    <source>
        <strain evidence="1 3">CCMP2712</strain>
    </source>
</reference>
<dbReference type="KEGG" id="gtt:GUITHDRAFT_155823"/>
<evidence type="ECO:0000313" key="3">
    <source>
        <dbReference type="Proteomes" id="UP000011087"/>
    </source>
</evidence>
<sequence>MINNILRPLQESGSNVMRFEVHFNVQGKGLDGTIKRAAHIMLLDSFAFIRHFIAINRHLFE</sequence>
<keyword evidence="3" id="KW-1185">Reference proteome</keyword>
<dbReference type="PaxDb" id="55529-EKX34163"/>
<organism evidence="1">
    <name type="scientific">Guillardia theta (strain CCMP2712)</name>
    <name type="common">Cryptophyte</name>
    <dbReference type="NCBI Taxonomy" id="905079"/>
    <lineage>
        <taxon>Eukaryota</taxon>
        <taxon>Cryptophyceae</taxon>
        <taxon>Pyrenomonadales</taxon>
        <taxon>Geminigeraceae</taxon>
        <taxon>Guillardia</taxon>
    </lineage>
</organism>
<evidence type="ECO:0000313" key="2">
    <source>
        <dbReference type="EnsemblProtists" id="EKX34163"/>
    </source>
</evidence>
<protein>
    <submittedName>
        <fullName evidence="1 2">Uncharacterized protein</fullName>
    </submittedName>
</protein>
<name>L1ID44_GUITC</name>
<dbReference type="HOGENOM" id="CLU_2927461_0_0_1"/>
<proteinExistence type="predicted"/>